<evidence type="ECO:0000313" key="1">
    <source>
        <dbReference type="EMBL" id="MBB6091030.1"/>
    </source>
</evidence>
<dbReference type="InterPro" id="IPR029052">
    <property type="entry name" value="Metallo-depent_PP-like"/>
</dbReference>
<name>A0A841HFA8_HALSI</name>
<accession>A0A841HFA8</accession>
<proteinExistence type="predicted"/>
<organism evidence="1 2">
    <name type="scientific">Halobacterium salinarum</name>
    <name type="common">Halobacterium halobium</name>
    <dbReference type="NCBI Taxonomy" id="2242"/>
    <lineage>
        <taxon>Archaea</taxon>
        <taxon>Methanobacteriati</taxon>
        <taxon>Methanobacteriota</taxon>
        <taxon>Stenosarchaea group</taxon>
        <taxon>Halobacteria</taxon>
        <taxon>Halobacteriales</taxon>
        <taxon>Halobacteriaceae</taxon>
        <taxon>Halobacterium</taxon>
    </lineage>
</organism>
<dbReference type="EMBL" id="JACHGX010000018">
    <property type="protein sequence ID" value="MBB6091030.1"/>
    <property type="molecule type" value="Genomic_DNA"/>
</dbReference>
<protein>
    <submittedName>
        <fullName evidence="1">Uncharacterized protein</fullName>
    </submittedName>
</protein>
<evidence type="ECO:0000313" key="2">
    <source>
        <dbReference type="Proteomes" id="UP000642919"/>
    </source>
</evidence>
<dbReference type="SUPFAM" id="SSF56300">
    <property type="entry name" value="Metallo-dependent phosphatases"/>
    <property type="match status" value="1"/>
</dbReference>
<reference evidence="1" key="1">
    <citation type="submission" date="2020-08" db="EMBL/GenBank/DDBJ databases">
        <title>Genomic Encyclopedia of Type Strains, Phase IV (KMG-IV): sequencing the most valuable type-strain genomes for metagenomic binning, comparative biology and taxonomic classification.</title>
        <authorList>
            <person name="Goeker M."/>
        </authorList>
    </citation>
    <scope>NUCLEOTIDE SEQUENCE</scope>
    <source>
        <strain evidence="1">DSM 669</strain>
    </source>
</reference>
<dbReference type="AlphaFoldDB" id="A0A841HFA8"/>
<comment type="caution">
    <text evidence="1">The sequence shown here is derived from an EMBL/GenBank/DDBJ whole genome shotgun (WGS) entry which is preliminary data.</text>
</comment>
<dbReference type="Proteomes" id="UP000642919">
    <property type="component" value="Unassembled WGS sequence"/>
</dbReference>
<sequence>MHRRSMEETRPSQAVVFGDIHGNATALEAVFQDFK</sequence>
<gene>
    <name evidence="1" type="ORF">HNR49_002420</name>
</gene>